<dbReference type="GO" id="GO:0007165">
    <property type="term" value="P:signal transduction"/>
    <property type="evidence" value="ECO:0007669"/>
    <property type="project" value="UniProtKB-KW"/>
</dbReference>
<gene>
    <name evidence="2" type="ORF">CN611_31660</name>
</gene>
<dbReference type="Pfam" id="PF08447">
    <property type="entry name" value="PAS_3"/>
    <property type="match status" value="1"/>
</dbReference>
<dbReference type="InterPro" id="IPR035965">
    <property type="entry name" value="PAS-like_dom_sf"/>
</dbReference>
<dbReference type="CDD" id="cd00130">
    <property type="entry name" value="PAS"/>
    <property type="match status" value="1"/>
</dbReference>
<dbReference type="InterPro" id="IPR004089">
    <property type="entry name" value="MCPsignal_dom"/>
</dbReference>
<dbReference type="InterPro" id="IPR000700">
    <property type="entry name" value="PAS-assoc_C"/>
</dbReference>
<dbReference type="Pfam" id="PF00015">
    <property type="entry name" value="MCPsignal"/>
    <property type="match status" value="1"/>
</dbReference>
<dbReference type="AlphaFoldDB" id="A0A1A9PSV2"/>
<dbReference type="SMART" id="SM00283">
    <property type="entry name" value="MA"/>
    <property type="match status" value="1"/>
</dbReference>
<comment type="caution">
    <text evidence="2">The sequence shown here is derived from an EMBL/GenBank/DDBJ whole genome shotgun (WGS) entry which is preliminary data.</text>
</comment>
<reference evidence="2 3" key="1">
    <citation type="submission" date="2017-09" db="EMBL/GenBank/DDBJ databases">
        <title>Large-scale bioinformatics analysis of Bacillus genomes uncovers conserved roles of natural products in bacterial physiology.</title>
        <authorList>
            <consortium name="Agbiome Team Llc"/>
            <person name="Bleich R.M."/>
            <person name="Grubbs K.J."/>
            <person name="Santa Maria K.C."/>
            <person name="Allen S.E."/>
            <person name="Farag S."/>
            <person name="Shank E.A."/>
            <person name="Bowers A."/>
        </authorList>
    </citation>
    <scope>NUCLEOTIDE SEQUENCE [LARGE SCALE GENOMIC DNA]</scope>
    <source>
        <strain evidence="2 3">AFS010764</strain>
    </source>
</reference>
<evidence type="ECO:0000313" key="2">
    <source>
        <dbReference type="EMBL" id="PEM40745.1"/>
    </source>
</evidence>
<evidence type="ECO:0000256" key="1">
    <source>
        <dbReference type="ARBA" id="ARBA00023224"/>
    </source>
</evidence>
<dbReference type="SUPFAM" id="SSF58104">
    <property type="entry name" value="Methyl-accepting chemotaxis protein (MCP) signaling domain"/>
    <property type="match status" value="1"/>
</dbReference>
<name>A0A1A9PSV2_9BACI</name>
<dbReference type="Proteomes" id="UP000220621">
    <property type="component" value="Unassembled WGS sequence"/>
</dbReference>
<dbReference type="Gene3D" id="3.30.450.20">
    <property type="entry name" value="PAS domain"/>
    <property type="match status" value="1"/>
</dbReference>
<dbReference type="PROSITE" id="PS50111">
    <property type="entry name" value="CHEMOTAXIS_TRANSDUC_2"/>
    <property type="match status" value="1"/>
</dbReference>
<dbReference type="SUPFAM" id="SSF55785">
    <property type="entry name" value="PYP-like sensor domain (PAS domain)"/>
    <property type="match status" value="1"/>
</dbReference>
<sequence length="314" mass="35256">MKSDHISKTTSLSTQVLNQGEVLAALERSLAMIEFDPYGKVIWANHNFAYAMGYEVDELLNSHHRQFCTSQFAQSPEYDIFWRNFRNGVSFQRKIQRITKQGKIIWLEATYTPVVDKNGKIQAVIKVATDITARENGTAKVTFELQEMAENLKERAQEGIKRSHIVSAAIKQIVEQTNDNMKLLQELNVQTNMIRDMVKTINEIATQTNLLALNAGIQAAHAGTYGSGFNVVANEVRNLANKVKAVTKDVHFNVENITKQVQKISAGTLQSEKRVTESYSCIEQAVHEFNGIGEAAQRLDTQAKTIVEQLQGQK</sequence>
<dbReference type="InterPro" id="IPR013655">
    <property type="entry name" value="PAS_fold_3"/>
</dbReference>
<accession>A0A1A9PSV2</accession>
<dbReference type="Gene3D" id="1.10.287.950">
    <property type="entry name" value="Methyl-accepting chemotaxis protein"/>
    <property type="match status" value="1"/>
</dbReference>
<dbReference type="NCBIfam" id="TIGR00229">
    <property type="entry name" value="sensory_box"/>
    <property type="match status" value="1"/>
</dbReference>
<keyword evidence="1" id="KW-0807">Transducer</keyword>
<evidence type="ECO:0000313" key="3">
    <source>
        <dbReference type="Proteomes" id="UP000220621"/>
    </source>
</evidence>
<dbReference type="SMART" id="SM00086">
    <property type="entry name" value="PAC"/>
    <property type="match status" value="1"/>
</dbReference>
<dbReference type="PANTHER" id="PTHR32089">
    <property type="entry name" value="METHYL-ACCEPTING CHEMOTAXIS PROTEIN MCPB"/>
    <property type="match status" value="1"/>
</dbReference>
<dbReference type="GO" id="GO:0016020">
    <property type="term" value="C:membrane"/>
    <property type="evidence" value="ECO:0007669"/>
    <property type="project" value="InterPro"/>
</dbReference>
<protein>
    <submittedName>
        <fullName evidence="2">Chemotaxis protein</fullName>
    </submittedName>
</protein>
<organism evidence="2 3">
    <name type="scientific">Bacillus wiedmannii</name>
    <dbReference type="NCBI Taxonomy" id="1890302"/>
    <lineage>
        <taxon>Bacteria</taxon>
        <taxon>Bacillati</taxon>
        <taxon>Bacillota</taxon>
        <taxon>Bacilli</taxon>
        <taxon>Bacillales</taxon>
        <taxon>Bacillaceae</taxon>
        <taxon>Bacillus</taxon>
        <taxon>Bacillus cereus group</taxon>
    </lineage>
</organism>
<dbReference type="PROSITE" id="PS50113">
    <property type="entry name" value="PAC"/>
    <property type="match status" value="1"/>
</dbReference>
<dbReference type="EMBL" id="NUDL01000214">
    <property type="protein sequence ID" value="PEM40745.1"/>
    <property type="molecule type" value="Genomic_DNA"/>
</dbReference>
<proteinExistence type="predicted"/>
<dbReference type="PANTHER" id="PTHR32089:SF112">
    <property type="entry name" value="LYSOZYME-LIKE PROTEIN-RELATED"/>
    <property type="match status" value="1"/>
</dbReference>
<dbReference type="RefSeq" id="WP_064475587.1">
    <property type="nucleotide sequence ID" value="NZ_CP015257.1"/>
</dbReference>
<dbReference type="InterPro" id="IPR001610">
    <property type="entry name" value="PAC"/>
</dbReference>
<dbReference type="InterPro" id="IPR000014">
    <property type="entry name" value="PAS"/>
</dbReference>